<evidence type="ECO:0000313" key="5">
    <source>
        <dbReference type="EMBL" id="MDQ0468356.1"/>
    </source>
</evidence>
<keyword evidence="6" id="KW-1185">Reference proteome</keyword>
<dbReference type="InterPro" id="IPR001296">
    <property type="entry name" value="Glyco_trans_1"/>
</dbReference>
<feature type="domain" description="Glycosyl transferase family 1" evidence="4">
    <location>
        <begin position="170"/>
        <end position="321"/>
    </location>
</feature>
<dbReference type="PANTHER" id="PTHR12526">
    <property type="entry name" value="GLYCOSYLTRANSFERASE"/>
    <property type="match status" value="1"/>
</dbReference>
<dbReference type="PANTHER" id="PTHR12526:SF640">
    <property type="entry name" value="COLANIC ACID BIOSYNTHESIS GLYCOSYLTRANSFERASE WCAL-RELATED"/>
    <property type="match status" value="1"/>
</dbReference>
<keyword evidence="3" id="KW-0808">Transferase</keyword>
<comment type="similarity">
    <text evidence="1">Belongs to the glycosyltransferase group 1 family. Glycosyltransferase 4 subfamily.</text>
</comment>
<protein>
    <submittedName>
        <fullName evidence="5">Glycosyltransferase involved in cell wall biosynthesis</fullName>
    </submittedName>
</protein>
<sequence>MQRCAVIAPYATQGGVTSAFFTSLELVRRAGFEPVAVADRDALFLHRLKDTGDAFHVLPRLAAGGRLAGGIAGWRLGRLLRRLQPALVLAHNGRFVGALKRWCPGLPVVGVVHAGKPGRFLPADRLITVNHNQRAALLALGYEARRVVQIDNVLPVDAVPPFVGRPWHEPPAIGTLRILEHAKGVDVLIAAAALLKAQGQAFKLHVGGTGSEEGRLKAEVKRLGLDDHVRFHGWVSPQQPFLESIDVYVLPSRHETFGIAILEAQAAGLPVISSRCEGPEAIIRDKETGILVEPDNPAALAAAIGSVLENREMAAALARAGHDQCGRDFVLPAISGAYGSVLHAALNEG</sequence>
<keyword evidence="2" id="KW-0328">Glycosyltransferase</keyword>
<evidence type="ECO:0000256" key="3">
    <source>
        <dbReference type="ARBA" id="ARBA00022679"/>
    </source>
</evidence>
<dbReference type="Gene3D" id="3.40.50.2000">
    <property type="entry name" value="Glycogen Phosphorylase B"/>
    <property type="match status" value="2"/>
</dbReference>
<gene>
    <name evidence="5" type="ORF">QO011_001356</name>
</gene>
<accession>A0ABU0J278</accession>
<dbReference type="RefSeq" id="WP_307269476.1">
    <property type="nucleotide sequence ID" value="NZ_JAUSVX010000002.1"/>
</dbReference>
<reference evidence="5 6" key="1">
    <citation type="submission" date="2023-07" db="EMBL/GenBank/DDBJ databases">
        <title>Genomic Encyclopedia of Type Strains, Phase IV (KMG-IV): sequencing the most valuable type-strain genomes for metagenomic binning, comparative biology and taxonomic classification.</title>
        <authorList>
            <person name="Goeker M."/>
        </authorList>
    </citation>
    <scope>NUCLEOTIDE SEQUENCE [LARGE SCALE GENOMIC DNA]</scope>
    <source>
        <strain evidence="5 6">DSM 19619</strain>
    </source>
</reference>
<evidence type="ECO:0000259" key="4">
    <source>
        <dbReference type="Pfam" id="PF00534"/>
    </source>
</evidence>
<dbReference type="SUPFAM" id="SSF53756">
    <property type="entry name" value="UDP-Glycosyltransferase/glycogen phosphorylase"/>
    <property type="match status" value="1"/>
</dbReference>
<evidence type="ECO:0000256" key="1">
    <source>
        <dbReference type="ARBA" id="ARBA00009481"/>
    </source>
</evidence>
<comment type="caution">
    <text evidence="5">The sequence shown here is derived from an EMBL/GenBank/DDBJ whole genome shotgun (WGS) entry which is preliminary data.</text>
</comment>
<dbReference type="CDD" id="cd03801">
    <property type="entry name" value="GT4_PimA-like"/>
    <property type="match status" value="1"/>
</dbReference>
<dbReference type="Pfam" id="PF00534">
    <property type="entry name" value="Glycos_transf_1"/>
    <property type="match status" value="1"/>
</dbReference>
<proteinExistence type="inferred from homology"/>
<dbReference type="Proteomes" id="UP001242480">
    <property type="component" value="Unassembled WGS sequence"/>
</dbReference>
<organism evidence="5 6">
    <name type="scientific">Labrys wisconsinensis</name>
    <dbReference type="NCBI Taxonomy" id="425677"/>
    <lineage>
        <taxon>Bacteria</taxon>
        <taxon>Pseudomonadati</taxon>
        <taxon>Pseudomonadota</taxon>
        <taxon>Alphaproteobacteria</taxon>
        <taxon>Hyphomicrobiales</taxon>
        <taxon>Xanthobacteraceae</taxon>
        <taxon>Labrys</taxon>
    </lineage>
</organism>
<dbReference type="EMBL" id="JAUSVX010000002">
    <property type="protein sequence ID" value="MDQ0468356.1"/>
    <property type="molecule type" value="Genomic_DNA"/>
</dbReference>
<evidence type="ECO:0000313" key="6">
    <source>
        <dbReference type="Proteomes" id="UP001242480"/>
    </source>
</evidence>
<name>A0ABU0J278_9HYPH</name>
<evidence type="ECO:0000256" key="2">
    <source>
        <dbReference type="ARBA" id="ARBA00022676"/>
    </source>
</evidence>